<proteinExistence type="predicted"/>
<dbReference type="PANTHER" id="PTHR24314:SF26">
    <property type="match status" value="1"/>
</dbReference>
<dbReference type="InterPro" id="IPR052625">
    <property type="entry name" value="Chl_b_Red"/>
</dbReference>
<sequence length="382" mass="41236">MAMTVGLLTPSWALLRSSSPSSFRHGGHSNNRQQQQLLLQRKETVCGNAGARCRKHKGQQFCGIVGSHNASVQARPRTVEKAAGEHKAERPDQKKKGVVITGGSKGLGYALAHQFLSYGHKVIICNRNEDQLATALRTLQAEHEGSIVYGMCCDVSNAADVCAFASFAVEKLGIVDIWINNAGEVTSKKILADVEASEIVRVCGTNVIGSLLCCREAINVMRLQPLSELPIYHIFNMGFSQWGANFTKSSCTHKTTKVALTQLTSSLSSEIQAAGLSSIGVHNLSPGMVLTDLLLKDSTVVARRFFNTLAEEPETVAASLAPRILAVQGTRKSISYLSPASAVLKVALGFPQIIQGGRFFDKNGNRVEVSGNQYQENGVRIR</sequence>
<feature type="compositionally biased region" description="Basic and acidic residues" evidence="1">
    <location>
        <begin position="77"/>
        <end position="94"/>
    </location>
</feature>
<dbReference type="InterPro" id="IPR036291">
    <property type="entry name" value="NAD(P)-bd_dom_sf"/>
</dbReference>
<dbReference type="InterPro" id="IPR002347">
    <property type="entry name" value="SDR_fam"/>
</dbReference>
<feature type="region of interest" description="Disordered" evidence="1">
    <location>
        <begin position="73"/>
        <end position="94"/>
    </location>
</feature>
<gene>
    <name evidence="2" type="ORF">CSSPJE1EN1_LOCUS14404</name>
</gene>
<dbReference type="CDD" id="cd05233">
    <property type="entry name" value="SDR_c"/>
    <property type="match status" value="1"/>
</dbReference>
<evidence type="ECO:0000256" key="1">
    <source>
        <dbReference type="SAM" id="MobiDB-lite"/>
    </source>
</evidence>
<reference evidence="2 3" key="1">
    <citation type="submission" date="2024-02" db="EMBL/GenBank/DDBJ databases">
        <authorList>
            <consortium name="ELIXIR-Norway"/>
            <consortium name="Elixir Norway"/>
        </authorList>
    </citation>
    <scope>NUCLEOTIDE SEQUENCE [LARGE SCALE GENOMIC DNA]</scope>
</reference>
<name>A0ABP0WPY9_9BRYO</name>
<dbReference type="Proteomes" id="UP001497444">
    <property type="component" value="Chromosome 2"/>
</dbReference>
<protein>
    <submittedName>
        <fullName evidence="2">Uncharacterized protein</fullName>
    </submittedName>
</protein>
<dbReference type="Gene3D" id="3.40.50.720">
    <property type="entry name" value="NAD(P)-binding Rossmann-like Domain"/>
    <property type="match status" value="1"/>
</dbReference>
<dbReference type="PRINTS" id="PR00081">
    <property type="entry name" value="GDHRDH"/>
</dbReference>
<keyword evidence="3" id="KW-1185">Reference proteome</keyword>
<evidence type="ECO:0000313" key="2">
    <source>
        <dbReference type="EMBL" id="CAK9268926.1"/>
    </source>
</evidence>
<accession>A0ABP0WPY9</accession>
<dbReference type="Pfam" id="PF00106">
    <property type="entry name" value="adh_short"/>
    <property type="match status" value="1"/>
</dbReference>
<dbReference type="EMBL" id="OZ020097">
    <property type="protein sequence ID" value="CAK9268926.1"/>
    <property type="molecule type" value="Genomic_DNA"/>
</dbReference>
<evidence type="ECO:0000313" key="3">
    <source>
        <dbReference type="Proteomes" id="UP001497444"/>
    </source>
</evidence>
<dbReference type="SUPFAM" id="SSF51735">
    <property type="entry name" value="NAD(P)-binding Rossmann-fold domains"/>
    <property type="match status" value="1"/>
</dbReference>
<organism evidence="2 3">
    <name type="scientific">Sphagnum jensenii</name>
    <dbReference type="NCBI Taxonomy" id="128206"/>
    <lineage>
        <taxon>Eukaryota</taxon>
        <taxon>Viridiplantae</taxon>
        <taxon>Streptophyta</taxon>
        <taxon>Embryophyta</taxon>
        <taxon>Bryophyta</taxon>
        <taxon>Sphagnophytina</taxon>
        <taxon>Sphagnopsida</taxon>
        <taxon>Sphagnales</taxon>
        <taxon>Sphagnaceae</taxon>
        <taxon>Sphagnum</taxon>
    </lineage>
</organism>
<dbReference type="PANTHER" id="PTHR24314">
    <property type="entry name" value="NON-SPECIFIC LIPID TRANSFER PROTEIN-RELATED"/>
    <property type="match status" value="1"/>
</dbReference>